<feature type="transmembrane region" description="Helical" evidence="6">
    <location>
        <begin position="23"/>
        <end position="44"/>
    </location>
</feature>
<sequence length="406" mass="43301">MYTLAFLDRVNLGVAKQALQSQVGISGAAFALGAGLFFVTYAVFELPSNLILHRVGPRVWMARIMITWGLVSAATIFVTGDTSFYGLRLLLGAAEAGFFPGAILFMTYWFPSAERGRVIGLFYLGYPLALLFGNPASGALLDLDGWLGLAGWQWMFLIDGLLASVVGIGVLFWMPDSPDSVHWLEPDEKRALNAAIAAEGEEKRAVGRHSLLDAFRDVRLLHFIAIYFALQIGSYGVTFYLPTQVSELVGRKIGFIVGLVSALPWACGIAVTLFWPAMAVRLGRRRLFGVISLLGISIGIAVSAQAPPVIAIIALCVAASGIISAQPVFWTFPADHFGGVAAAAAFAIINSLGNLGGFVAPNLREWADHHFAVHGAGLYALCASGLIAAVLLLLLPEPRAATLQGN</sequence>
<evidence type="ECO:0000256" key="5">
    <source>
        <dbReference type="ARBA" id="ARBA00023136"/>
    </source>
</evidence>
<dbReference type="PROSITE" id="PS50850">
    <property type="entry name" value="MFS"/>
    <property type="match status" value="1"/>
</dbReference>
<dbReference type="AlphaFoldDB" id="A0A5R9J4Y0"/>
<evidence type="ECO:0000313" key="8">
    <source>
        <dbReference type="EMBL" id="TLU71913.1"/>
    </source>
</evidence>
<feature type="transmembrane region" description="Helical" evidence="6">
    <location>
        <begin position="337"/>
        <end position="359"/>
    </location>
</feature>
<dbReference type="InterPro" id="IPR020846">
    <property type="entry name" value="MFS_dom"/>
</dbReference>
<organism evidence="8 9">
    <name type="scientific">Lichenicoccus roseus</name>
    <dbReference type="NCBI Taxonomy" id="2683649"/>
    <lineage>
        <taxon>Bacteria</taxon>
        <taxon>Pseudomonadati</taxon>
        <taxon>Pseudomonadota</taxon>
        <taxon>Alphaproteobacteria</taxon>
        <taxon>Acetobacterales</taxon>
        <taxon>Acetobacteraceae</taxon>
        <taxon>Lichenicoccus</taxon>
    </lineage>
</organism>
<comment type="subcellular location">
    <subcellularLocation>
        <location evidence="1">Membrane</location>
        <topology evidence="1">Multi-pass membrane protein</topology>
    </subcellularLocation>
</comment>
<evidence type="ECO:0000256" key="2">
    <source>
        <dbReference type="ARBA" id="ARBA00022448"/>
    </source>
</evidence>
<feature type="transmembrane region" description="Helical" evidence="6">
    <location>
        <begin position="220"/>
        <end position="241"/>
    </location>
</feature>
<dbReference type="PANTHER" id="PTHR43791">
    <property type="entry name" value="PERMEASE-RELATED"/>
    <property type="match status" value="1"/>
</dbReference>
<dbReference type="Gene3D" id="1.20.1250.20">
    <property type="entry name" value="MFS general substrate transporter like domains"/>
    <property type="match status" value="2"/>
</dbReference>
<evidence type="ECO:0000313" key="9">
    <source>
        <dbReference type="Proteomes" id="UP000305654"/>
    </source>
</evidence>
<feature type="transmembrane region" description="Helical" evidence="6">
    <location>
        <begin position="152"/>
        <end position="174"/>
    </location>
</feature>
<feature type="transmembrane region" description="Helical" evidence="6">
    <location>
        <begin position="371"/>
        <end position="395"/>
    </location>
</feature>
<keyword evidence="4 6" id="KW-1133">Transmembrane helix</keyword>
<evidence type="ECO:0000256" key="1">
    <source>
        <dbReference type="ARBA" id="ARBA00004141"/>
    </source>
</evidence>
<dbReference type="InterPro" id="IPR011701">
    <property type="entry name" value="MFS"/>
</dbReference>
<feature type="transmembrane region" description="Helical" evidence="6">
    <location>
        <begin position="287"/>
        <end position="304"/>
    </location>
</feature>
<evidence type="ECO:0000256" key="6">
    <source>
        <dbReference type="SAM" id="Phobius"/>
    </source>
</evidence>
<keyword evidence="5 6" id="KW-0472">Membrane</keyword>
<feature type="transmembrane region" description="Helical" evidence="6">
    <location>
        <begin position="85"/>
        <end position="109"/>
    </location>
</feature>
<dbReference type="GO" id="GO:0005886">
    <property type="term" value="C:plasma membrane"/>
    <property type="evidence" value="ECO:0007669"/>
    <property type="project" value="TreeGrafter"/>
</dbReference>
<accession>A0A5R9J4Y0</accession>
<dbReference type="OrthoDB" id="9773957at2"/>
<keyword evidence="2" id="KW-0813">Transport</keyword>
<dbReference type="GO" id="GO:0022857">
    <property type="term" value="F:transmembrane transporter activity"/>
    <property type="evidence" value="ECO:0007669"/>
    <property type="project" value="InterPro"/>
</dbReference>
<dbReference type="FunFam" id="1.20.1250.20:FF:000018">
    <property type="entry name" value="MFS transporter permease"/>
    <property type="match status" value="1"/>
</dbReference>
<keyword evidence="9" id="KW-1185">Reference proteome</keyword>
<feature type="transmembrane region" description="Helical" evidence="6">
    <location>
        <begin position="310"/>
        <end position="330"/>
    </location>
</feature>
<evidence type="ECO:0000259" key="7">
    <source>
        <dbReference type="PROSITE" id="PS50850"/>
    </source>
</evidence>
<dbReference type="InterPro" id="IPR036259">
    <property type="entry name" value="MFS_trans_sf"/>
</dbReference>
<keyword evidence="3 6" id="KW-0812">Transmembrane</keyword>
<feature type="transmembrane region" description="Helical" evidence="6">
    <location>
        <begin position="60"/>
        <end position="79"/>
    </location>
</feature>
<dbReference type="CDD" id="cd17319">
    <property type="entry name" value="MFS_ExuT_GudP_like"/>
    <property type="match status" value="1"/>
</dbReference>
<feature type="domain" description="Major facilitator superfamily (MFS) profile" evidence="7">
    <location>
        <begin position="1"/>
        <end position="400"/>
    </location>
</feature>
<evidence type="ECO:0000256" key="4">
    <source>
        <dbReference type="ARBA" id="ARBA00022989"/>
    </source>
</evidence>
<protein>
    <submittedName>
        <fullName evidence="8">MFS transporter</fullName>
    </submittedName>
</protein>
<feature type="transmembrane region" description="Helical" evidence="6">
    <location>
        <begin position="253"/>
        <end position="275"/>
    </location>
</feature>
<dbReference type="SUPFAM" id="SSF103473">
    <property type="entry name" value="MFS general substrate transporter"/>
    <property type="match status" value="1"/>
</dbReference>
<dbReference type="Proteomes" id="UP000305654">
    <property type="component" value="Unassembled WGS sequence"/>
</dbReference>
<comment type="caution">
    <text evidence="8">The sequence shown here is derived from an EMBL/GenBank/DDBJ whole genome shotgun (WGS) entry which is preliminary data.</text>
</comment>
<proteinExistence type="predicted"/>
<name>A0A5R9J4Y0_9PROT</name>
<feature type="transmembrane region" description="Helical" evidence="6">
    <location>
        <begin position="121"/>
        <end position="140"/>
    </location>
</feature>
<dbReference type="PANTHER" id="PTHR43791:SF30">
    <property type="entry name" value="INNER MEMBRANE TRANSPORT PROTEIN RHMT"/>
    <property type="match status" value="1"/>
</dbReference>
<evidence type="ECO:0000256" key="3">
    <source>
        <dbReference type="ARBA" id="ARBA00022692"/>
    </source>
</evidence>
<dbReference type="Pfam" id="PF07690">
    <property type="entry name" value="MFS_1"/>
    <property type="match status" value="1"/>
</dbReference>
<dbReference type="EMBL" id="VCDI01000005">
    <property type="protein sequence ID" value="TLU71913.1"/>
    <property type="molecule type" value="Genomic_DNA"/>
</dbReference>
<reference evidence="8 9" key="1">
    <citation type="submission" date="2019-05" db="EMBL/GenBank/DDBJ databases">
        <authorList>
            <person name="Pankratov T."/>
            <person name="Grouzdev D."/>
        </authorList>
    </citation>
    <scope>NUCLEOTIDE SEQUENCE [LARGE SCALE GENOMIC DNA]</scope>
    <source>
        <strain evidence="8 9">KEBCLARHB70R</strain>
    </source>
</reference>
<gene>
    <name evidence="8" type="ORF">FE263_14310</name>
</gene>